<keyword evidence="3" id="KW-1185">Reference proteome</keyword>
<dbReference type="KEGG" id="rge:RGE_01110"/>
<evidence type="ECO:0000256" key="1">
    <source>
        <dbReference type="SAM" id="MobiDB-lite"/>
    </source>
</evidence>
<dbReference type="STRING" id="983917.RGE_01110"/>
<proteinExistence type="predicted"/>
<dbReference type="PATRIC" id="fig|983917.3.peg.105"/>
<feature type="region of interest" description="Disordered" evidence="1">
    <location>
        <begin position="48"/>
        <end position="68"/>
    </location>
</feature>
<gene>
    <name evidence="2" type="ordered locus">RGE_01110</name>
</gene>
<dbReference type="RefSeq" id="WP_014426348.1">
    <property type="nucleotide sequence ID" value="NC_017075.1"/>
</dbReference>
<name>I0HKB9_RUBGI</name>
<accession>I0HKB9</accession>
<reference evidence="2 3" key="1">
    <citation type="journal article" date="2012" name="J. Bacteriol.">
        <title>Complete genome sequence of phototrophic betaproteobacterium Rubrivivax gelatinosus IL144.</title>
        <authorList>
            <person name="Nagashima S."/>
            <person name="Kamimura A."/>
            <person name="Shimizu T."/>
            <person name="Nakamura-isaki S."/>
            <person name="Aono E."/>
            <person name="Sakamoto K."/>
            <person name="Ichikawa N."/>
            <person name="Nakazawa H."/>
            <person name="Sekine M."/>
            <person name="Yamazaki S."/>
            <person name="Fujita N."/>
            <person name="Shimada K."/>
            <person name="Hanada S."/>
            <person name="Nagashima K.V.P."/>
        </authorList>
    </citation>
    <scope>NUCLEOTIDE SEQUENCE [LARGE SCALE GENOMIC DNA]</scope>
    <source>
        <strain evidence="3">NBRC 100245 / IL144</strain>
    </source>
</reference>
<organism evidence="2 3">
    <name type="scientific">Rubrivivax gelatinosus (strain NBRC 100245 / IL144)</name>
    <dbReference type="NCBI Taxonomy" id="983917"/>
    <lineage>
        <taxon>Bacteria</taxon>
        <taxon>Pseudomonadati</taxon>
        <taxon>Pseudomonadota</taxon>
        <taxon>Betaproteobacteria</taxon>
        <taxon>Burkholderiales</taxon>
        <taxon>Sphaerotilaceae</taxon>
        <taxon>Rubrivivax</taxon>
    </lineage>
</organism>
<dbReference type="AlphaFoldDB" id="I0HKB9"/>
<sequence length="68" mass="7199">MTAARTTGWWRRLTRRTHPAARHHVPDAADLGTCFGLEAVLQAEEEARALHAPAAQHPAAAPAPSPAG</sequence>
<evidence type="ECO:0000313" key="3">
    <source>
        <dbReference type="Proteomes" id="UP000007883"/>
    </source>
</evidence>
<dbReference type="HOGENOM" id="CLU_2791390_0_0_4"/>
<dbReference type="EMBL" id="AP012320">
    <property type="protein sequence ID" value="BAL93456.1"/>
    <property type="molecule type" value="Genomic_DNA"/>
</dbReference>
<protein>
    <submittedName>
        <fullName evidence="2">Uncharacterized protein</fullName>
    </submittedName>
</protein>
<dbReference type="Proteomes" id="UP000007883">
    <property type="component" value="Chromosome"/>
</dbReference>
<evidence type="ECO:0000313" key="2">
    <source>
        <dbReference type="EMBL" id="BAL93456.1"/>
    </source>
</evidence>
<feature type="compositionally biased region" description="Low complexity" evidence="1">
    <location>
        <begin position="50"/>
        <end position="60"/>
    </location>
</feature>